<gene>
    <name evidence="1" type="ORF">LP422_15815</name>
</gene>
<reference evidence="1" key="1">
    <citation type="submission" date="2021-11" db="EMBL/GenBank/DDBJ databases">
        <title>Study of the species diversity of bacterial strains isolated from a unique natural object - Shulgan-Tash cave (Bashkiria).</title>
        <authorList>
            <person name="Sazanova A.L."/>
            <person name="Chirak E.R."/>
            <person name="Safronova V.I."/>
        </authorList>
    </citation>
    <scope>NUCLEOTIDE SEQUENCE</scope>
    <source>
        <strain evidence="1">P1</strain>
    </source>
</reference>
<sequence length="158" mass="16713">MSRTTMTLAAAALTAVGLLVPTGAGAAPAERTPTAEARAAGVTGPGEAAMGWRQHDVQQTPKRSTAAVAATPPGVPGIDVSSWQGRVDWAAQWQAGKRFAYVKATEGSTYTSPTFGHQYTGSYSRGLHPGRLPLRAAGQLQRDDPGQPLRRPRRRLVR</sequence>
<name>A0AC61U242_9MICO</name>
<evidence type="ECO:0000313" key="1">
    <source>
        <dbReference type="EMBL" id="UUZ44074.1"/>
    </source>
</evidence>
<accession>A0AC61U242</accession>
<protein>
    <submittedName>
        <fullName evidence="1">Uncharacterized protein</fullName>
    </submittedName>
</protein>
<dbReference type="EMBL" id="CP087977">
    <property type="protein sequence ID" value="UUZ44074.1"/>
    <property type="molecule type" value="Genomic_DNA"/>
</dbReference>
<dbReference type="Proteomes" id="UP001059663">
    <property type="component" value="Chromosome"/>
</dbReference>
<organism evidence="1 2">
    <name type="scientific">Janibacter limosus</name>
    <dbReference type="NCBI Taxonomy" id="53458"/>
    <lineage>
        <taxon>Bacteria</taxon>
        <taxon>Bacillati</taxon>
        <taxon>Actinomycetota</taxon>
        <taxon>Actinomycetes</taxon>
        <taxon>Micrococcales</taxon>
        <taxon>Intrasporangiaceae</taxon>
        <taxon>Janibacter</taxon>
    </lineage>
</organism>
<proteinExistence type="predicted"/>
<evidence type="ECO:0000313" key="2">
    <source>
        <dbReference type="Proteomes" id="UP001059663"/>
    </source>
</evidence>